<proteinExistence type="predicted"/>
<evidence type="ECO:0000313" key="2">
    <source>
        <dbReference type="Proteomes" id="UP000237105"/>
    </source>
</evidence>
<gene>
    <name evidence="1" type="ORF">PanWU01x14_182310</name>
</gene>
<name>A0A2P5C5C4_PARAD</name>
<keyword evidence="2" id="KW-1185">Reference proteome</keyword>
<accession>A0A2P5C5C4</accession>
<dbReference type="AlphaFoldDB" id="A0A2P5C5C4"/>
<dbReference type="EMBL" id="JXTB01000173">
    <property type="protein sequence ID" value="PON56219.1"/>
    <property type="molecule type" value="Genomic_DNA"/>
</dbReference>
<dbReference type="Proteomes" id="UP000237105">
    <property type="component" value="Unassembled WGS sequence"/>
</dbReference>
<evidence type="ECO:0000313" key="1">
    <source>
        <dbReference type="EMBL" id="PON56219.1"/>
    </source>
</evidence>
<organism evidence="1 2">
    <name type="scientific">Parasponia andersonii</name>
    <name type="common">Sponia andersonii</name>
    <dbReference type="NCBI Taxonomy" id="3476"/>
    <lineage>
        <taxon>Eukaryota</taxon>
        <taxon>Viridiplantae</taxon>
        <taxon>Streptophyta</taxon>
        <taxon>Embryophyta</taxon>
        <taxon>Tracheophyta</taxon>
        <taxon>Spermatophyta</taxon>
        <taxon>Magnoliopsida</taxon>
        <taxon>eudicotyledons</taxon>
        <taxon>Gunneridae</taxon>
        <taxon>Pentapetalae</taxon>
        <taxon>rosids</taxon>
        <taxon>fabids</taxon>
        <taxon>Rosales</taxon>
        <taxon>Cannabaceae</taxon>
        <taxon>Parasponia</taxon>
    </lineage>
</organism>
<dbReference type="OrthoDB" id="1166705at2759"/>
<reference evidence="2" key="1">
    <citation type="submission" date="2016-06" db="EMBL/GenBank/DDBJ databases">
        <title>Parallel loss of symbiosis genes in relatives of nitrogen-fixing non-legume Parasponia.</title>
        <authorList>
            <person name="Van Velzen R."/>
            <person name="Holmer R."/>
            <person name="Bu F."/>
            <person name="Rutten L."/>
            <person name="Van Zeijl A."/>
            <person name="Liu W."/>
            <person name="Santuari L."/>
            <person name="Cao Q."/>
            <person name="Sharma T."/>
            <person name="Shen D."/>
            <person name="Roswanjaya Y."/>
            <person name="Wardhani T."/>
            <person name="Kalhor M.S."/>
            <person name="Jansen J."/>
            <person name="Van den Hoogen J."/>
            <person name="Gungor B."/>
            <person name="Hartog M."/>
            <person name="Hontelez J."/>
            <person name="Verver J."/>
            <person name="Yang W.-C."/>
            <person name="Schijlen E."/>
            <person name="Repin R."/>
            <person name="Schilthuizen M."/>
            <person name="Schranz E."/>
            <person name="Heidstra R."/>
            <person name="Miyata K."/>
            <person name="Fedorova E."/>
            <person name="Kohlen W."/>
            <person name="Bisseling T."/>
            <person name="Smit S."/>
            <person name="Geurts R."/>
        </authorList>
    </citation>
    <scope>NUCLEOTIDE SEQUENCE [LARGE SCALE GENOMIC DNA]</scope>
    <source>
        <strain evidence="2">cv. WU1-14</strain>
    </source>
</reference>
<sequence>MDKTEAEVHKAFSNSKVYAKLTPEEKANYGDVVEEFGGSQREKEAVRQAGFKTFLRKDVPYVSTSLVKWLVENIDPSRCTLTLNGKKYTMSASNFEYVMGKKDGDESFEFQGVVDILDLKDAVTGEKLWISMTDLEEPLEDL</sequence>
<comment type="caution">
    <text evidence="1">The sequence shown here is derived from an EMBL/GenBank/DDBJ whole genome shotgun (WGS) entry which is preliminary data.</text>
</comment>
<protein>
    <submittedName>
        <fullName evidence="1">Uncharacterized protein</fullName>
    </submittedName>
</protein>